<evidence type="ECO:0000313" key="1">
    <source>
        <dbReference type="EMBL" id="KRH32863.1"/>
    </source>
</evidence>
<gene>
    <name evidence="1" type="ORF">GLYMA_10G082700</name>
</gene>
<dbReference type="EMBL" id="CM000843">
    <property type="protein sequence ID" value="KRH32863.1"/>
    <property type="molecule type" value="Genomic_DNA"/>
</dbReference>
<name>A0A0R0I249_SOYBN</name>
<keyword evidence="3" id="KW-1185">Reference proteome</keyword>
<dbReference type="Proteomes" id="UP000008827">
    <property type="component" value="Chromosome 10"/>
</dbReference>
<sequence>MTNSCHCTFLQHFLAINLSFEMDKMYSIFAYFQCYPWRKAKIPSYGHAIQAYDAAIVGLPSQIVYDGWQKIHHAIPP</sequence>
<accession>A0A0R0I249</accession>
<reference evidence="1" key="3">
    <citation type="submission" date="2018-07" db="EMBL/GenBank/DDBJ databases">
        <title>WGS assembly of Glycine max.</title>
        <authorList>
            <person name="Schmutz J."/>
            <person name="Cannon S."/>
            <person name="Schlueter J."/>
            <person name="Ma J."/>
            <person name="Mitros T."/>
            <person name="Nelson W."/>
            <person name="Hyten D."/>
            <person name="Song Q."/>
            <person name="Thelen J."/>
            <person name="Cheng J."/>
            <person name="Xu D."/>
            <person name="Hellsten U."/>
            <person name="May G."/>
            <person name="Yu Y."/>
            <person name="Sakurai T."/>
            <person name="Umezawa T."/>
            <person name="Bhattacharyya M."/>
            <person name="Sandhu D."/>
            <person name="Valliyodan B."/>
            <person name="Lindquist E."/>
            <person name="Peto M."/>
            <person name="Grant D."/>
            <person name="Shu S."/>
            <person name="Goodstein D."/>
            <person name="Barry K."/>
            <person name="Futrell-Griggs M."/>
            <person name="Abernathy B."/>
            <person name="Du J."/>
            <person name="Tian Z."/>
            <person name="Zhu L."/>
            <person name="Gill N."/>
            <person name="Joshi T."/>
            <person name="Libault M."/>
            <person name="Sethuraman A."/>
            <person name="Zhang X."/>
            <person name="Shinozaki K."/>
            <person name="Nguyen H."/>
            <person name="Wing R."/>
            <person name="Cregan P."/>
            <person name="Specht J."/>
            <person name="Grimwood J."/>
            <person name="Rokhsar D."/>
            <person name="Stacey G."/>
            <person name="Shoemaker R."/>
            <person name="Jackson S."/>
        </authorList>
    </citation>
    <scope>NUCLEOTIDE SEQUENCE</scope>
    <source>
        <tissue evidence="1">Callus</tissue>
    </source>
</reference>
<protein>
    <submittedName>
        <fullName evidence="1 2">Uncharacterized protein</fullName>
    </submittedName>
</protein>
<proteinExistence type="predicted"/>
<dbReference type="EnsemblPlants" id="KRH32863">
    <property type="protein sequence ID" value="KRH32863"/>
    <property type="gene ID" value="GLYMA_10G082700"/>
</dbReference>
<evidence type="ECO:0000313" key="3">
    <source>
        <dbReference type="Proteomes" id="UP000008827"/>
    </source>
</evidence>
<evidence type="ECO:0000313" key="2">
    <source>
        <dbReference type="EnsemblPlants" id="KRH32863"/>
    </source>
</evidence>
<dbReference type="Gramene" id="KRH32863">
    <property type="protein sequence ID" value="KRH32863"/>
    <property type="gene ID" value="GLYMA_10G082700"/>
</dbReference>
<organism evidence="1">
    <name type="scientific">Glycine max</name>
    <name type="common">Soybean</name>
    <name type="synonym">Glycine hispida</name>
    <dbReference type="NCBI Taxonomy" id="3847"/>
    <lineage>
        <taxon>Eukaryota</taxon>
        <taxon>Viridiplantae</taxon>
        <taxon>Streptophyta</taxon>
        <taxon>Embryophyta</taxon>
        <taxon>Tracheophyta</taxon>
        <taxon>Spermatophyta</taxon>
        <taxon>Magnoliopsida</taxon>
        <taxon>eudicotyledons</taxon>
        <taxon>Gunneridae</taxon>
        <taxon>Pentapetalae</taxon>
        <taxon>rosids</taxon>
        <taxon>fabids</taxon>
        <taxon>Fabales</taxon>
        <taxon>Fabaceae</taxon>
        <taxon>Papilionoideae</taxon>
        <taxon>50 kb inversion clade</taxon>
        <taxon>NPAAA clade</taxon>
        <taxon>indigoferoid/millettioid clade</taxon>
        <taxon>Phaseoleae</taxon>
        <taxon>Glycine</taxon>
        <taxon>Glycine subgen. Soja</taxon>
    </lineage>
</organism>
<dbReference type="InParanoid" id="A0A0R0I249"/>
<reference evidence="1 2" key="1">
    <citation type="journal article" date="2010" name="Nature">
        <title>Genome sequence of the palaeopolyploid soybean.</title>
        <authorList>
            <person name="Schmutz J."/>
            <person name="Cannon S.B."/>
            <person name="Schlueter J."/>
            <person name="Ma J."/>
            <person name="Mitros T."/>
            <person name="Nelson W."/>
            <person name="Hyten D.L."/>
            <person name="Song Q."/>
            <person name="Thelen J.J."/>
            <person name="Cheng J."/>
            <person name="Xu D."/>
            <person name="Hellsten U."/>
            <person name="May G.D."/>
            <person name="Yu Y."/>
            <person name="Sakurai T."/>
            <person name="Umezawa T."/>
            <person name="Bhattacharyya M.K."/>
            <person name="Sandhu D."/>
            <person name="Valliyodan B."/>
            <person name="Lindquist E."/>
            <person name="Peto M."/>
            <person name="Grant D."/>
            <person name="Shu S."/>
            <person name="Goodstein D."/>
            <person name="Barry K."/>
            <person name="Futrell-Griggs M."/>
            <person name="Abernathy B."/>
            <person name="Du J."/>
            <person name="Tian Z."/>
            <person name="Zhu L."/>
            <person name="Gill N."/>
            <person name="Joshi T."/>
            <person name="Libault M."/>
            <person name="Sethuraman A."/>
            <person name="Zhang X.-C."/>
            <person name="Shinozaki K."/>
            <person name="Nguyen H.T."/>
            <person name="Wing R.A."/>
            <person name="Cregan P."/>
            <person name="Specht J."/>
            <person name="Grimwood J."/>
            <person name="Rokhsar D."/>
            <person name="Stacey G."/>
            <person name="Shoemaker R.C."/>
            <person name="Jackson S.A."/>
        </authorList>
    </citation>
    <scope>NUCLEOTIDE SEQUENCE</scope>
    <source>
        <strain evidence="2">cv. Williams 82</strain>
        <tissue evidence="1">Callus</tissue>
    </source>
</reference>
<dbReference type="AlphaFoldDB" id="A0A0R0I249"/>
<reference evidence="2" key="2">
    <citation type="submission" date="2018-02" db="UniProtKB">
        <authorList>
            <consortium name="EnsemblPlants"/>
        </authorList>
    </citation>
    <scope>IDENTIFICATION</scope>
    <source>
        <strain evidence="2">Williams 82</strain>
    </source>
</reference>